<evidence type="ECO:0000256" key="6">
    <source>
        <dbReference type="ARBA" id="ARBA00023136"/>
    </source>
</evidence>
<feature type="transmembrane region" description="Helical" evidence="7">
    <location>
        <begin position="400"/>
        <end position="418"/>
    </location>
</feature>
<dbReference type="AlphaFoldDB" id="A0A6J7QK42"/>
<evidence type="ECO:0000256" key="5">
    <source>
        <dbReference type="ARBA" id="ARBA00022989"/>
    </source>
</evidence>
<evidence type="ECO:0000256" key="1">
    <source>
        <dbReference type="ARBA" id="ARBA00004651"/>
    </source>
</evidence>
<organism evidence="8">
    <name type="scientific">freshwater metagenome</name>
    <dbReference type="NCBI Taxonomy" id="449393"/>
    <lineage>
        <taxon>unclassified sequences</taxon>
        <taxon>metagenomes</taxon>
        <taxon>ecological metagenomes</taxon>
    </lineage>
</organism>
<evidence type="ECO:0000256" key="7">
    <source>
        <dbReference type="SAM" id="Phobius"/>
    </source>
</evidence>
<comment type="subcellular location">
    <subcellularLocation>
        <location evidence="1">Cell membrane</location>
        <topology evidence="1">Multi-pass membrane protein</topology>
    </subcellularLocation>
</comment>
<feature type="transmembrane region" description="Helical" evidence="7">
    <location>
        <begin position="370"/>
        <end position="394"/>
    </location>
</feature>
<accession>A0A6J7QK42</accession>
<feature type="transmembrane region" description="Helical" evidence="7">
    <location>
        <begin position="305"/>
        <end position="323"/>
    </location>
</feature>
<keyword evidence="4 7" id="KW-0812">Transmembrane</keyword>
<protein>
    <submittedName>
        <fullName evidence="8">Unannotated protein</fullName>
    </submittedName>
</protein>
<reference evidence="8" key="1">
    <citation type="submission" date="2020-05" db="EMBL/GenBank/DDBJ databases">
        <authorList>
            <person name="Chiriac C."/>
            <person name="Salcher M."/>
            <person name="Ghai R."/>
            <person name="Kavagutti S V."/>
        </authorList>
    </citation>
    <scope>NUCLEOTIDE SEQUENCE</scope>
</reference>
<dbReference type="EMBL" id="CAFBPI010000050">
    <property type="protein sequence ID" value="CAB5018090.1"/>
    <property type="molecule type" value="Genomic_DNA"/>
</dbReference>
<dbReference type="GO" id="GO:0005886">
    <property type="term" value="C:plasma membrane"/>
    <property type="evidence" value="ECO:0007669"/>
    <property type="project" value="UniProtKB-SubCell"/>
</dbReference>
<evidence type="ECO:0000256" key="3">
    <source>
        <dbReference type="ARBA" id="ARBA00022475"/>
    </source>
</evidence>
<keyword evidence="6 7" id="KW-0472">Membrane</keyword>
<feature type="transmembrane region" description="Helical" evidence="7">
    <location>
        <begin position="70"/>
        <end position="91"/>
    </location>
</feature>
<keyword evidence="2" id="KW-0813">Transport</keyword>
<feature type="transmembrane region" description="Helical" evidence="7">
    <location>
        <begin position="329"/>
        <end position="349"/>
    </location>
</feature>
<evidence type="ECO:0000313" key="8">
    <source>
        <dbReference type="EMBL" id="CAB5018090.1"/>
    </source>
</evidence>
<dbReference type="Gene3D" id="1.20.1250.20">
    <property type="entry name" value="MFS general substrate transporter like domains"/>
    <property type="match status" value="1"/>
</dbReference>
<dbReference type="PANTHER" id="PTHR23513:SF6">
    <property type="entry name" value="MAJOR FACILITATOR SUPERFAMILY ASSOCIATED DOMAIN-CONTAINING PROTEIN"/>
    <property type="match status" value="1"/>
</dbReference>
<dbReference type="SUPFAM" id="SSF103473">
    <property type="entry name" value="MFS general substrate transporter"/>
    <property type="match status" value="1"/>
</dbReference>
<proteinExistence type="predicted"/>
<evidence type="ECO:0000256" key="2">
    <source>
        <dbReference type="ARBA" id="ARBA00022448"/>
    </source>
</evidence>
<feature type="transmembrane region" description="Helical" evidence="7">
    <location>
        <begin position="38"/>
        <end position="58"/>
    </location>
</feature>
<feature type="transmembrane region" description="Helical" evidence="7">
    <location>
        <begin position="111"/>
        <end position="131"/>
    </location>
</feature>
<dbReference type="Pfam" id="PF05977">
    <property type="entry name" value="MFS_3"/>
    <property type="match status" value="1"/>
</dbReference>
<keyword evidence="5 7" id="KW-1133">Transmembrane helix</keyword>
<gene>
    <name evidence="8" type="ORF">UFOPK4095_00841</name>
</gene>
<feature type="transmembrane region" description="Helical" evidence="7">
    <location>
        <begin position="244"/>
        <end position="265"/>
    </location>
</feature>
<sequence length="434" mass="46748">MPKNYWKLWTADTVSNLGNGVSSIAFPWLASALTRSPLTIAIVGLMSQLPWLLFTLPAGVITDRFDRKKIIIATDVARGVVTLVACAILFANRSSFLHIKDPTHGYTGGSATFLIGMMMVATFILGSAEVLGNNSAQTFLPDVVEEKYLQKANGQMASAESIANQFAGPALGSLLLGISIYIPFLFDAASFFASAALIALITAQGAKIINNRKESNESATQLFTNELKEGFRWLMGHEILRPMAYTLGALNFVSSLALASFILFAQEVLHVSIFVMAVLGTAGAFGGLVGGIAGPKLIAKIGEGTTLTVALLSFPTLFLLGSLVTRWYIFYILVFLEMFTAVIWNIVTVSFRQTIIPSQLLGRVNSGYRFFGWGSMPLGSLAGGVITTISAHYISREYSLRLPFVVAGVIGLGVFLATRGRFTSERLESAKSHT</sequence>
<dbReference type="PANTHER" id="PTHR23513">
    <property type="entry name" value="INTEGRAL MEMBRANE EFFLUX PROTEIN-RELATED"/>
    <property type="match status" value="1"/>
</dbReference>
<feature type="transmembrane region" description="Helical" evidence="7">
    <location>
        <begin position="271"/>
        <end position="293"/>
    </location>
</feature>
<dbReference type="CDD" id="cd06173">
    <property type="entry name" value="MFS_MefA_like"/>
    <property type="match status" value="1"/>
</dbReference>
<evidence type="ECO:0000256" key="4">
    <source>
        <dbReference type="ARBA" id="ARBA00022692"/>
    </source>
</evidence>
<dbReference type="InterPro" id="IPR010290">
    <property type="entry name" value="TM_effector"/>
</dbReference>
<dbReference type="InterPro" id="IPR036259">
    <property type="entry name" value="MFS_trans_sf"/>
</dbReference>
<feature type="transmembrane region" description="Helical" evidence="7">
    <location>
        <begin position="191"/>
        <end position="209"/>
    </location>
</feature>
<keyword evidence="3" id="KW-1003">Cell membrane</keyword>
<name>A0A6J7QK42_9ZZZZ</name>